<sequence length="106" mass="11777">VPSIFWKQPRDGPGRGPVDGTRHTRKYGDGGQPYVGVDFGDPDTDALAWLFVELPEADTASADRLRRLLQDADAGKLARFGLKVKDNYVEELRRPTRAALRKLGEV</sequence>
<accession>A0AAD7G5A8</accession>
<proteinExistence type="predicted"/>
<name>A0AAD7G5A8_MYCRO</name>
<reference evidence="2" key="1">
    <citation type="submission" date="2023-03" db="EMBL/GenBank/DDBJ databases">
        <title>Massive genome expansion in bonnet fungi (Mycena s.s.) driven by repeated elements and novel gene families across ecological guilds.</title>
        <authorList>
            <consortium name="Lawrence Berkeley National Laboratory"/>
            <person name="Harder C.B."/>
            <person name="Miyauchi S."/>
            <person name="Viragh M."/>
            <person name="Kuo A."/>
            <person name="Thoen E."/>
            <person name="Andreopoulos B."/>
            <person name="Lu D."/>
            <person name="Skrede I."/>
            <person name="Drula E."/>
            <person name="Henrissat B."/>
            <person name="Morin E."/>
            <person name="Kohler A."/>
            <person name="Barry K."/>
            <person name="LaButti K."/>
            <person name="Morin E."/>
            <person name="Salamov A."/>
            <person name="Lipzen A."/>
            <person name="Mereny Z."/>
            <person name="Hegedus B."/>
            <person name="Baldrian P."/>
            <person name="Stursova M."/>
            <person name="Weitz H."/>
            <person name="Taylor A."/>
            <person name="Grigoriev I.V."/>
            <person name="Nagy L.G."/>
            <person name="Martin F."/>
            <person name="Kauserud H."/>
        </authorList>
    </citation>
    <scope>NUCLEOTIDE SEQUENCE</scope>
    <source>
        <strain evidence="2">CBHHK067</strain>
    </source>
</reference>
<dbReference type="AlphaFoldDB" id="A0AAD7G5A8"/>
<gene>
    <name evidence="2" type="ORF">B0H17DRAFT_1337275</name>
</gene>
<organism evidence="2 3">
    <name type="scientific">Mycena rosella</name>
    <name type="common">Pink bonnet</name>
    <name type="synonym">Agaricus rosellus</name>
    <dbReference type="NCBI Taxonomy" id="1033263"/>
    <lineage>
        <taxon>Eukaryota</taxon>
        <taxon>Fungi</taxon>
        <taxon>Dikarya</taxon>
        <taxon>Basidiomycota</taxon>
        <taxon>Agaricomycotina</taxon>
        <taxon>Agaricomycetes</taxon>
        <taxon>Agaricomycetidae</taxon>
        <taxon>Agaricales</taxon>
        <taxon>Marasmiineae</taxon>
        <taxon>Mycenaceae</taxon>
        <taxon>Mycena</taxon>
    </lineage>
</organism>
<evidence type="ECO:0000313" key="3">
    <source>
        <dbReference type="Proteomes" id="UP001221757"/>
    </source>
</evidence>
<dbReference type="Proteomes" id="UP001221757">
    <property type="component" value="Unassembled WGS sequence"/>
</dbReference>
<comment type="caution">
    <text evidence="2">The sequence shown here is derived from an EMBL/GenBank/DDBJ whole genome shotgun (WGS) entry which is preliminary data.</text>
</comment>
<protein>
    <submittedName>
        <fullName evidence="2">Uncharacterized protein</fullName>
    </submittedName>
</protein>
<dbReference type="EMBL" id="JARKIE010000253">
    <property type="protein sequence ID" value="KAJ7661088.1"/>
    <property type="molecule type" value="Genomic_DNA"/>
</dbReference>
<feature type="region of interest" description="Disordered" evidence="1">
    <location>
        <begin position="1"/>
        <end position="33"/>
    </location>
</feature>
<keyword evidence="3" id="KW-1185">Reference proteome</keyword>
<feature type="non-terminal residue" evidence="2">
    <location>
        <position position="1"/>
    </location>
</feature>
<evidence type="ECO:0000313" key="2">
    <source>
        <dbReference type="EMBL" id="KAJ7661088.1"/>
    </source>
</evidence>
<evidence type="ECO:0000256" key="1">
    <source>
        <dbReference type="SAM" id="MobiDB-lite"/>
    </source>
</evidence>